<name>A0A562BL88_9BURK</name>
<dbReference type="InterPro" id="IPR028973">
    <property type="entry name" value="PhnB-like"/>
</dbReference>
<dbReference type="PANTHER" id="PTHR33990">
    <property type="entry name" value="PROTEIN YJDN-RELATED"/>
    <property type="match status" value="1"/>
</dbReference>
<organism evidence="2 3">
    <name type="scientific">Cupriavidus gilardii J11</name>
    <dbReference type="NCBI Taxonomy" id="936133"/>
    <lineage>
        <taxon>Bacteria</taxon>
        <taxon>Pseudomonadati</taxon>
        <taxon>Pseudomonadota</taxon>
        <taxon>Betaproteobacteria</taxon>
        <taxon>Burkholderiales</taxon>
        <taxon>Burkholderiaceae</taxon>
        <taxon>Cupriavidus</taxon>
    </lineage>
</organism>
<protein>
    <submittedName>
        <fullName evidence="2">PhnB protein</fullName>
    </submittedName>
</protein>
<dbReference type="Gene3D" id="3.10.180.10">
    <property type="entry name" value="2,3-Dihydroxybiphenyl 1,2-Dioxygenase, domain 1"/>
    <property type="match status" value="1"/>
</dbReference>
<accession>A0A562BL88</accession>
<evidence type="ECO:0000313" key="2">
    <source>
        <dbReference type="EMBL" id="TWG85954.1"/>
    </source>
</evidence>
<dbReference type="NCBIfam" id="NF007537">
    <property type="entry name" value="PRK10148.1"/>
    <property type="match status" value="1"/>
</dbReference>
<dbReference type="CDD" id="cd06588">
    <property type="entry name" value="PhnB_like"/>
    <property type="match status" value="1"/>
</dbReference>
<sequence length="140" mass="15385">MQIQPYLNFGGRCDEALAFYQKALGAEVTARFTFGEMPPEAREGQPPLPEGWDRKIMHASLRMGDAEWMASDGMPGAPAEGFAGFSLSISAGSVDEARKYVEALSDGGRVMMPVTKTFWTEGFGMVQDRFGVNWMVNVVH</sequence>
<evidence type="ECO:0000259" key="1">
    <source>
        <dbReference type="Pfam" id="PF00903"/>
    </source>
</evidence>
<evidence type="ECO:0000313" key="3">
    <source>
        <dbReference type="Proteomes" id="UP000318141"/>
    </source>
</evidence>
<proteinExistence type="predicted"/>
<dbReference type="SUPFAM" id="SSF54593">
    <property type="entry name" value="Glyoxalase/Bleomycin resistance protein/Dihydroxybiphenyl dioxygenase"/>
    <property type="match status" value="1"/>
</dbReference>
<dbReference type="PANTHER" id="PTHR33990:SF1">
    <property type="entry name" value="PROTEIN YJDN"/>
    <property type="match status" value="1"/>
</dbReference>
<dbReference type="InterPro" id="IPR004360">
    <property type="entry name" value="Glyas_Fos-R_dOase_dom"/>
</dbReference>
<reference evidence="2 3" key="1">
    <citation type="submission" date="2019-07" db="EMBL/GenBank/DDBJ databases">
        <title>Genome sequencing of lignin-degrading bacterial isolates.</title>
        <authorList>
            <person name="Gladden J."/>
        </authorList>
    </citation>
    <scope>NUCLEOTIDE SEQUENCE [LARGE SCALE GENOMIC DNA]</scope>
    <source>
        <strain evidence="2 3">J11</strain>
    </source>
</reference>
<feature type="domain" description="Glyoxalase/fosfomycin resistance/dioxygenase" evidence="1">
    <location>
        <begin position="9"/>
        <end position="136"/>
    </location>
</feature>
<comment type="caution">
    <text evidence="2">The sequence shown here is derived from an EMBL/GenBank/DDBJ whole genome shotgun (WGS) entry which is preliminary data.</text>
</comment>
<dbReference type="InterPro" id="IPR029068">
    <property type="entry name" value="Glyas_Bleomycin-R_OHBP_Dase"/>
</dbReference>
<dbReference type="Proteomes" id="UP000318141">
    <property type="component" value="Unassembled WGS sequence"/>
</dbReference>
<dbReference type="EMBL" id="VLJN01000015">
    <property type="protein sequence ID" value="TWG85954.1"/>
    <property type="molecule type" value="Genomic_DNA"/>
</dbReference>
<dbReference type="OrthoDB" id="9795306at2"/>
<keyword evidence="3" id="KW-1185">Reference proteome</keyword>
<dbReference type="AlphaFoldDB" id="A0A562BL88"/>
<gene>
    <name evidence="2" type="ORF">L602_002200000090</name>
</gene>
<dbReference type="Pfam" id="PF00903">
    <property type="entry name" value="Glyoxalase"/>
    <property type="match status" value="1"/>
</dbReference>